<dbReference type="STRING" id="4232.A0A251SXP6"/>
<dbReference type="SUPFAM" id="SSF56601">
    <property type="entry name" value="beta-lactamase/transpeptidase-like"/>
    <property type="match status" value="1"/>
</dbReference>
<dbReference type="InterPro" id="IPR052907">
    <property type="entry name" value="Beta-lactamase/esterase"/>
</dbReference>
<dbReference type="EMBL" id="CM007902">
    <property type="protein sequence ID" value="OTG02341.1"/>
    <property type="molecule type" value="Genomic_DNA"/>
</dbReference>
<dbReference type="Pfam" id="PF00144">
    <property type="entry name" value="Beta-lactamase"/>
    <property type="match status" value="1"/>
</dbReference>
<dbReference type="EMBL" id="MNCJ02000328">
    <property type="protein sequence ID" value="KAF5774293.1"/>
    <property type="molecule type" value="Genomic_DNA"/>
</dbReference>
<dbReference type="InterPro" id="IPR012338">
    <property type="entry name" value="Beta-lactam/transpept-like"/>
</dbReference>
<evidence type="ECO:0000259" key="1">
    <source>
        <dbReference type="Pfam" id="PF00144"/>
    </source>
</evidence>
<dbReference type="Gene3D" id="3.40.710.10">
    <property type="entry name" value="DD-peptidase/beta-lactamase superfamily"/>
    <property type="match status" value="1"/>
</dbReference>
<feature type="domain" description="Beta-lactamase-related" evidence="1">
    <location>
        <begin position="38"/>
        <end position="98"/>
    </location>
</feature>
<keyword evidence="4" id="KW-1185">Reference proteome</keyword>
<dbReference type="Proteomes" id="UP000215914">
    <property type="component" value="Chromosome 13"/>
</dbReference>
<proteinExistence type="predicted"/>
<dbReference type="PANTHER" id="PTHR43319">
    <property type="entry name" value="BETA-LACTAMASE-RELATED"/>
    <property type="match status" value="1"/>
</dbReference>
<reference evidence="3" key="2">
    <citation type="submission" date="2017-02" db="EMBL/GenBank/DDBJ databases">
        <title>Sunflower complete genome.</title>
        <authorList>
            <person name="Langlade N."/>
            <person name="Munos S."/>
        </authorList>
    </citation>
    <scope>NUCLEOTIDE SEQUENCE [LARGE SCALE GENOMIC DNA]</scope>
    <source>
        <tissue evidence="3">Leaves</tissue>
    </source>
</reference>
<name>A0A251SXP6_HELAN</name>
<dbReference type="AlphaFoldDB" id="A0A251SXP6"/>
<evidence type="ECO:0000313" key="2">
    <source>
        <dbReference type="EMBL" id="KAF5774293.1"/>
    </source>
</evidence>
<accession>A0A251SXP6</accession>
<gene>
    <name evidence="3" type="ORF">HannXRQ_Chr13g0411991</name>
    <name evidence="2" type="ORF">HanXRQr2_Chr13g0598641</name>
</gene>
<dbReference type="PANTHER" id="PTHR43319:SF3">
    <property type="entry name" value="BETA-LACTAMASE-RELATED DOMAIN-CONTAINING PROTEIN"/>
    <property type="match status" value="1"/>
</dbReference>
<reference evidence="2 4" key="1">
    <citation type="journal article" date="2017" name="Nature">
        <title>The sunflower genome provides insights into oil metabolism, flowering and Asterid evolution.</title>
        <authorList>
            <person name="Badouin H."/>
            <person name="Gouzy J."/>
            <person name="Grassa C.J."/>
            <person name="Murat F."/>
            <person name="Staton S.E."/>
            <person name="Cottret L."/>
            <person name="Lelandais-Briere C."/>
            <person name="Owens G.L."/>
            <person name="Carrere S."/>
            <person name="Mayjonade B."/>
            <person name="Legrand L."/>
            <person name="Gill N."/>
            <person name="Kane N.C."/>
            <person name="Bowers J.E."/>
            <person name="Hubner S."/>
            <person name="Bellec A."/>
            <person name="Berard A."/>
            <person name="Berges H."/>
            <person name="Blanchet N."/>
            <person name="Boniface M.C."/>
            <person name="Brunel D."/>
            <person name="Catrice O."/>
            <person name="Chaidir N."/>
            <person name="Claudel C."/>
            <person name="Donnadieu C."/>
            <person name="Faraut T."/>
            <person name="Fievet G."/>
            <person name="Helmstetter N."/>
            <person name="King M."/>
            <person name="Knapp S.J."/>
            <person name="Lai Z."/>
            <person name="Le Paslier M.C."/>
            <person name="Lippi Y."/>
            <person name="Lorenzon L."/>
            <person name="Mandel J.R."/>
            <person name="Marage G."/>
            <person name="Marchand G."/>
            <person name="Marquand E."/>
            <person name="Bret-Mestries E."/>
            <person name="Morien E."/>
            <person name="Nambeesan S."/>
            <person name="Nguyen T."/>
            <person name="Pegot-Espagnet P."/>
            <person name="Pouilly N."/>
            <person name="Raftis F."/>
            <person name="Sallet E."/>
            <person name="Schiex T."/>
            <person name="Thomas J."/>
            <person name="Vandecasteele C."/>
            <person name="Vares D."/>
            <person name="Vear F."/>
            <person name="Vautrin S."/>
            <person name="Crespi M."/>
            <person name="Mangin B."/>
            <person name="Burke J.M."/>
            <person name="Salse J."/>
            <person name="Munos S."/>
            <person name="Vincourt P."/>
            <person name="Rieseberg L.H."/>
            <person name="Langlade N.B."/>
        </authorList>
    </citation>
    <scope>NUCLEOTIDE SEQUENCE [LARGE SCALE GENOMIC DNA]</scope>
    <source>
        <strain evidence="4">cv. SF193</strain>
        <tissue evidence="2">Leaves</tissue>
    </source>
</reference>
<dbReference type="InterPro" id="IPR001466">
    <property type="entry name" value="Beta-lactam-related"/>
</dbReference>
<sequence length="98" mass="10638">MNNYGSAASDARWLYDSPVNSDIEAKLRRFLVELKNTTDKILGIQVCAYKDGKVIIDTAAGVLGKDDPRAVQPDSLFPVFSVTKGVTAGLIHWLADKG</sequence>
<reference evidence="2" key="3">
    <citation type="submission" date="2020-06" db="EMBL/GenBank/DDBJ databases">
        <title>Helianthus annuus Genome sequencing and assembly Release 2.</title>
        <authorList>
            <person name="Gouzy J."/>
            <person name="Langlade N."/>
            <person name="Munos S."/>
        </authorList>
    </citation>
    <scope>NUCLEOTIDE SEQUENCE</scope>
    <source>
        <tissue evidence="2">Leaves</tissue>
    </source>
</reference>
<organism evidence="3 4">
    <name type="scientific">Helianthus annuus</name>
    <name type="common">Common sunflower</name>
    <dbReference type="NCBI Taxonomy" id="4232"/>
    <lineage>
        <taxon>Eukaryota</taxon>
        <taxon>Viridiplantae</taxon>
        <taxon>Streptophyta</taxon>
        <taxon>Embryophyta</taxon>
        <taxon>Tracheophyta</taxon>
        <taxon>Spermatophyta</taxon>
        <taxon>Magnoliopsida</taxon>
        <taxon>eudicotyledons</taxon>
        <taxon>Gunneridae</taxon>
        <taxon>Pentapetalae</taxon>
        <taxon>asterids</taxon>
        <taxon>campanulids</taxon>
        <taxon>Asterales</taxon>
        <taxon>Asteraceae</taxon>
        <taxon>Asteroideae</taxon>
        <taxon>Heliantheae alliance</taxon>
        <taxon>Heliantheae</taxon>
        <taxon>Helianthus</taxon>
    </lineage>
</organism>
<dbReference type="Gramene" id="mRNA:HanXRQr2_Chr13g0598641">
    <property type="protein sequence ID" value="mRNA:HanXRQr2_Chr13g0598641"/>
    <property type="gene ID" value="HanXRQr2_Chr13g0598641"/>
</dbReference>
<evidence type="ECO:0000313" key="3">
    <source>
        <dbReference type="EMBL" id="OTG02341.1"/>
    </source>
</evidence>
<evidence type="ECO:0000313" key="4">
    <source>
        <dbReference type="Proteomes" id="UP000215914"/>
    </source>
</evidence>
<protein>
    <submittedName>
        <fullName evidence="2 3">Beta-lactamase/transpeptidase</fullName>
    </submittedName>
</protein>
<dbReference type="InParanoid" id="A0A251SXP6"/>